<feature type="transmembrane region" description="Helical" evidence="2">
    <location>
        <begin position="167"/>
        <end position="185"/>
    </location>
</feature>
<keyword evidence="4" id="KW-1185">Reference proteome</keyword>
<evidence type="ECO:0000256" key="1">
    <source>
        <dbReference type="SAM" id="MobiDB-lite"/>
    </source>
</evidence>
<sequence length="277" mass="28946">MTTIHSASTRSSAPGSGPTLSRATHSELIKLRSLRAHVVLLGTGALFLLALGPIQAIGQVLSKAEPEPLGTVSAAISVALTGGTTTALLVGVLGVLSVTSEFPTALIRTTLWAVPRRGLAVTGKVAALLTLLVPTIVLSTVIALEATRQVLARADHPMPELSWSQPSVWWSLLAMMLFATGWALLGQALGWLLRSAVGAAFALLGLMFALPLVVLALPSGVEHRVWPYLLSEAGSSMMRLQEGNPAGLAPGPAALVWLGWIVVGLLLATWAMKRRDA</sequence>
<dbReference type="Proteomes" id="UP001500575">
    <property type="component" value="Unassembled WGS sequence"/>
</dbReference>
<accession>A0ABP5JBV2</accession>
<name>A0ABP5JBV2_9ACTN</name>
<gene>
    <name evidence="3" type="ORF">GCM10009843_02850</name>
</gene>
<dbReference type="EMBL" id="BAAAQQ010000002">
    <property type="protein sequence ID" value="GAA2114420.1"/>
    <property type="molecule type" value="Genomic_DNA"/>
</dbReference>
<keyword evidence="2" id="KW-0472">Membrane</keyword>
<feature type="transmembrane region" description="Helical" evidence="2">
    <location>
        <begin position="254"/>
        <end position="272"/>
    </location>
</feature>
<keyword evidence="2" id="KW-0812">Transmembrane</keyword>
<feature type="transmembrane region" description="Helical" evidence="2">
    <location>
        <begin position="197"/>
        <end position="217"/>
    </location>
</feature>
<evidence type="ECO:0000256" key="2">
    <source>
        <dbReference type="SAM" id="Phobius"/>
    </source>
</evidence>
<reference evidence="4" key="1">
    <citation type="journal article" date="2019" name="Int. J. Syst. Evol. Microbiol.">
        <title>The Global Catalogue of Microorganisms (GCM) 10K type strain sequencing project: providing services to taxonomists for standard genome sequencing and annotation.</title>
        <authorList>
            <consortium name="The Broad Institute Genomics Platform"/>
            <consortium name="The Broad Institute Genome Sequencing Center for Infectious Disease"/>
            <person name="Wu L."/>
            <person name="Ma J."/>
        </authorList>
    </citation>
    <scope>NUCLEOTIDE SEQUENCE [LARGE SCALE GENOMIC DNA]</scope>
    <source>
        <strain evidence="4">JCM 16021</strain>
    </source>
</reference>
<feature type="transmembrane region" description="Helical" evidence="2">
    <location>
        <begin position="38"/>
        <end position="62"/>
    </location>
</feature>
<feature type="region of interest" description="Disordered" evidence="1">
    <location>
        <begin position="1"/>
        <end position="21"/>
    </location>
</feature>
<evidence type="ECO:0000313" key="3">
    <source>
        <dbReference type="EMBL" id="GAA2114420.1"/>
    </source>
</evidence>
<proteinExistence type="predicted"/>
<evidence type="ECO:0000313" key="4">
    <source>
        <dbReference type="Proteomes" id="UP001500575"/>
    </source>
</evidence>
<comment type="caution">
    <text evidence="3">The sequence shown here is derived from an EMBL/GenBank/DDBJ whole genome shotgun (WGS) entry which is preliminary data.</text>
</comment>
<organism evidence="3 4">
    <name type="scientific">Nocardioides bigeumensis</name>
    <dbReference type="NCBI Taxonomy" id="433657"/>
    <lineage>
        <taxon>Bacteria</taxon>
        <taxon>Bacillati</taxon>
        <taxon>Actinomycetota</taxon>
        <taxon>Actinomycetes</taxon>
        <taxon>Propionibacteriales</taxon>
        <taxon>Nocardioidaceae</taxon>
        <taxon>Nocardioides</taxon>
    </lineage>
</organism>
<keyword evidence="2" id="KW-1133">Transmembrane helix</keyword>
<feature type="transmembrane region" description="Helical" evidence="2">
    <location>
        <begin position="125"/>
        <end position="147"/>
    </location>
</feature>
<dbReference type="RefSeq" id="WP_344301785.1">
    <property type="nucleotide sequence ID" value="NZ_BAAAQQ010000002.1"/>
</dbReference>
<feature type="transmembrane region" description="Helical" evidence="2">
    <location>
        <begin position="74"/>
        <end position="98"/>
    </location>
</feature>
<protein>
    <submittedName>
        <fullName evidence="3">ABC transporter permease subunit</fullName>
    </submittedName>
</protein>